<evidence type="ECO:0000256" key="3">
    <source>
        <dbReference type="ARBA" id="ARBA00022475"/>
    </source>
</evidence>
<proteinExistence type="predicted"/>
<dbReference type="PANTHER" id="PTHR42718">
    <property type="entry name" value="MAJOR FACILITATOR SUPERFAMILY MULTIDRUG TRANSPORTER MFSC"/>
    <property type="match status" value="1"/>
</dbReference>
<feature type="transmembrane region" description="Helical" evidence="8">
    <location>
        <begin position="288"/>
        <end position="314"/>
    </location>
</feature>
<accession>A0A7K3WDL2</accession>
<dbReference type="InterPro" id="IPR004638">
    <property type="entry name" value="EmrB-like"/>
</dbReference>
<evidence type="ECO:0000256" key="5">
    <source>
        <dbReference type="ARBA" id="ARBA00022989"/>
    </source>
</evidence>
<sequence>MKLTEFRRTAGPDTAPPQPAVETAPRRQAVPRGVWPVAGVVVVGAFMTQLDTSLVNIGLATITADLGATLQDTQWIVSGYLLALVAGLPLAGWAATRLGAGRLWLWSLAGFTVASALCAGAPSLGFLVLARVLQGLAGGLLLPAGQTVIAQVAGREFLGRVMSVVGTPLVLGPALGPIVGGLLTEHASWPWLFVINVPVGIAGLWLGRRIIPPGRPAAATFDGWGFMLVTVGLPCLTFAVSRVSEGGGTVQSALLSSGVGVLAVAAFVRRALTRSTALLDLRLLGNRVFAAAAATSFVAGAVQIGALVLLALYFQLIRGYGVVASGVAMCGFALGAAVLPLAGRLTDRFGGGRVVLAGALLTTATFVPIALLPAHAPLALLEALTFAFGIGNALSVVPSSTAAYVAVRPPQMPQAVTQVNIALRLGGAVGAALGVSLLGDQTQPAAQLAAGFQAAFWCMTAFAAVSLLAAFVLVRAGAPGRGAAGAPPVPAPRPTPSRPSARREPGNRPAGTSRSGPTAVEDR</sequence>
<gene>
    <name evidence="10" type="ORF">G1H19_11220</name>
</gene>
<comment type="caution">
    <text evidence="10">The sequence shown here is derived from an EMBL/GenBank/DDBJ whole genome shotgun (WGS) entry which is preliminary data.</text>
</comment>
<dbReference type="InterPro" id="IPR020846">
    <property type="entry name" value="MFS_dom"/>
</dbReference>
<dbReference type="PANTHER" id="PTHR42718:SF46">
    <property type="entry name" value="BLR6921 PROTEIN"/>
    <property type="match status" value="1"/>
</dbReference>
<keyword evidence="5 8" id="KW-1133">Transmembrane helix</keyword>
<feature type="compositionally biased region" description="Pro residues" evidence="7">
    <location>
        <begin position="487"/>
        <end position="497"/>
    </location>
</feature>
<dbReference type="PRINTS" id="PR01036">
    <property type="entry name" value="TCRTETB"/>
</dbReference>
<organism evidence="10 11">
    <name type="scientific">Goekera deserti</name>
    <dbReference type="NCBI Taxonomy" id="2497753"/>
    <lineage>
        <taxon>Bacteria</taxon>
        <taxon>Bacillati</taxon>
        <taxon>Actinomycetota</taxon>
        <taxon>Actinomycetes</taxon>
        <taxon>Geodermatophilales</taxon>
        <taxon>Geodermatophilaceae</taxon>
        <taxon>Goekera</taxon>
    </lineage>
</organism>
<feature type="transmembrane region" description="Helical" evidence="8">
    <location>
        <begin position="354"/>
        <end position="374"/>
    </location>
</feature>
<evidence type="ECO:0000259" key="9">
    <source>
        <dbReference type="PROSITE" id="PS50850"/>
    </source>
</evidence>
<keyword evidence="3" id="KW-1003">Cell membrane</keyword>
<keyword evidence="11" id="KW-1185">Reference proteome</keyword>
<feature type="transmembrane region" description="Helical" evidence="8">
    <location>
        <begin position="252"/>
        <end position="268"/>
    </location>
</feature>
<keyword evidence="4 8" id="KW-0812">Transmembrane</keyword>
<dbReference type="GO" id="GO:0005886">
    <property type="term" value="C:plasma membrane"/>
    <property type="evidence" value="ECO:0007669"/>
    <property type="project" value="UniProtKB-SubCell"/>
</dbReference>
<feature type="transmembrane region" description="Helical" evidence="8">
    <location>
        <begin position="320"/>
        <end position="342"/>
    </location>
</feature>
<dbReference type="Gene3D" id="1.20.1250.20">
    <property type="entry name" value="MFS general substrate transporter like domains"/>
    <property type="match status" value="2"/>
</dbReference>
<dbReference type="RefSeq" id="WP_152727812.1">
    <property type="nucleotide sequence ID" value="NZ_JAABOZ010000001.1"/>
</dbReference>
<feature type="transmembrane region" description="Helical" evidence="8">
    <location>
        <begin position="219"/>
        <end position="240"/>
    </location>
</feature>
<dbReference type="InterPro" id="IPR036259">
    <property type="entry name" value="MFS_trans_sf"/>
</dbReference>
<keyword evidence="2" id="KW-0813">Transport</keyword>
<dbReference type="Proteomes" id="UP000470470">
    <property type="component" value="Unassembled WGS sequence"/>
</dbReference>
<dbReference type="InterPro" id="IPR011701">
    <property type="entry name" value="MFS"/>
</dbReference>
<protein>
    <submittedName>
        <fullName evidence="10">Multidrug efflux MFS transporter</fullName>
    </submittedName>
</protein>
<dbReference type="Pfam" id="PF07690">
    <property type="entry name" value="MFS_1"/>
    <property type="match status" value="1"/>
</dbReference>
<dbReference type="SUPFAM" id="SSF103473">
    <property type="entry name" value="MFS general substrate transporter"/>
    <property type="match status" value="1"/>
</dbReference>
<dbReference type="NCBIfam" id="TIGR00711">
    <property type="entry name" value="efflux_EmrB"/>
    <property type="match status" value="1"/>
</dbReference>
<feature type="transmembrane region" description="Helical" evidence="8">
    <location>
        <begin position="75"/>
        <end position="96"/>
    </location>
</feature>
<feature type="region of interest" description="Disordered" evidence="7">
    <location>
        <begin position="1"/>
        <end position="27"/>
    </location>
</feature>
<dbReference type="EMBL" id="JAAGWK010000015">
    <property type="protein sequence ID" value="NEL54571.1"/>
    <property type="molecule type" value="Genomic_DNA"/>
</dbReference>
<feature type="transmembrane region" description="Helical" evidence="8">
    <location>
        <begin position="103"/>
        <end position="129"/>
    </location>
</feature>
<evidence type="ECO:0000256" key="7">
    <source>
        <dbReference type="SAM" id="MobiDB-lite"/>
    </source>
</evidence>
<feature type="transmembrane region" description="Helical" evidence="8">
    <location>
        <begin position="386"/>
        <end position="407"/>
    </location>
</feature>
<evidence type="ECO:0000256" key="1">
    <source>
        <dbReference type="ARBA" id="ARBA00004651"/>
    </source>
</evidence>
<evidence type="ECO:0000256" key="8">
    <source>
        <dbReference type="SAM" id="Phobius"/>
    </source>
</evidence>
<dbReference type="GO" id="GO:0022857">
    <property type="term" value="F:transmembrane transporter activity"/>
    <property type="evidence" value="ECO:0007669"/>
    <property type="project" value="InterPro"/>
</dbReference>
<dbReference type="PROSITE" id="PS50850">
    <property type="entry name" value="MFS"/>
    <property type="match status" value="1"/>
</dbReference>
<feature type="compositionally biased region" description="Basic and acidic residues" evidence="7">
    <location>
        <begin position="1"/>
        <end position="10"/>
    </location>
</feature>
<evidence type="ECO:0000256" key="6">
    <source>
        <dbReference type="ARBA" id="ARBA00023136"/>
    </source>
</evidence>
<feature type="transmembrane region" description="Helical" evidence="8">
    <location>
        <begin position="161"/>
        <end position="183"/>
    </location>
</feature>
<feature type="transmembrane region" description="Helical" evidence="8">
    <location>
        <begin position="135"/>
        <end position="154"/>
    </location>
</feature>
<feature type="transmembrane region" description="Helical" evidence="8">
    <location>
        <begin position="189"/>
        <end position="207"/>
    </location>
</feature>
<evidence type="ECO:0000313" key="10">
    <source>
        <dbReference type="EMBL" id="NEL54571.1"/>
    </source>
</evidence>
<keyword evidence="6 8" id="KW-0472">Membrane</keyword>
<feature type="domain" description="Major facilitator superfamily (MFS) profile" evidence="9">
    <location>
        <begin position="37"/>
        <end position="478"/>
    </location>
</feature>
<evidence type="ECO:0000256" key="4">
    <source>
        <dbReference type="ARBA" id="ARBA00022692"/>
    </source>
</evidence>
<reference evidence="10 11" key="1">
    <citation type="submission" date="2020-02" db="EMBL/GenBank/DDBJ databases">
        <title>The whole genome sequence of CPCC 205119.</title>
        <authorList>
            <person name="Jiang Z."/>
        </authorList>
    </citation>
    <scope>NUCLEOTIDE SEQUENCE [LARGE SCALE GENOMIC DNA]</scope>
    <source>
        <strain evidence="10 11">CPCC 205119</strain>
    </source>
</reference>
<feature type="transmembrane region" description="Helical" evidence="8">
    <location>
        <begin position="419"/>
        <end position="438"/>
    </location>
</feature>
<feature type="transmembrane region" description="Helical" evidence="8">
    <location>
        <begin position="450"/>
        <end position="474"/>
    </location>
</feature>
<dbReference type="AlphaFoldDB" id="A0A7K3WDL2"/>
<comment type="subcellular location">
    <subcellularLocation>
        <location evidence="1">Cell membrane</location>
        <topology evidence="1">Multi-pass membrane protein</topology>
    </subcellularLocation>
</comment>
<feature type="region of interest" description="Disordered" evidence="7">
    <location>
        <begin position="481"/>
        <end position="523"/>
    </location>
</feature>
<name>A0A7K3WDL2_9ACTN</name>
<evidence type="ECO:0000256" key="2">
    <source>
        <dbReference type="ARBA" id="ARBA00022448"/>
    </source>
</evidence>
<evidence type="ECO:0000313" key="11">
    <source>
        <dbReference type="Proteomes" id="UP000470470"/>
    </source>
</evidence>
<feature type="transmembrane region" description="Helical" evidence="8">
    <location>
        <begin position="34"/>
        <end position="55"/>
    </location>
</feature>